<dbReference type="RefSeq" id="WP_123303378.1">
    <property type="nucleotide sequence ID" value="NZ_RKHK01000001.1"/>
</dbReference>
<organism evidence="1 2">
    <name type="scientific">Bogoriella caseilytica</name>
    <dbReference type="NCBI Taxonomy" id="56055"/>
    <lineage>
        <taxon>Bacteria</taxon>
        <taxon>Bacillati</taxon>
        <taxon>Actinomycetota</taxon>
        <taxon>Actinomycetes</taxon>
        <taxon>Micrococcales</taxon>
        <taxon>Bogoriellaceae</taxon>
        <taxon>Bogoriella</taxon>
    </lineage>
</organism>
<dbReference type="SUPFAM" id="SSF81606">
    <property type="entry name" value="PP2C-like"/>
    <property type="match status" value="1"/>
</dbReference>
<accession>A0A3N2BCD6</accession>
<dbReference type="AlphaFoldDB" id="A0A3N2BCD6"/>
<reference evidence="1 2" key="1">
    <citation type="submission" date="2018-11" db="EMBL/GenBank/DDBJ databases">
        <title>Sequencing the genomes of 1000 actinobacteria strains.</title>
        <authorList>
            <person name="Klenk H.-P."/>
        </authorList>
    </citation>
    <scope>NUCLEOTIDE SEQUENCE [LARGE SCALE GENOMIC DNA]</scope>
    <source>
        <strain evidence="1 2">DSM 11294</strain>
    </source>
</reference>
<gene>
    <name evidence="1" type="ORF">EDD31_1233</name>
</gene>
<evidence type="ECO:0000313" key="2">
    <source>
        <dbReference type="Proteomes" id="UP000280668"/>
    </source>
</evidence>
<dbReference type="InterPro" id="IPR036457">
    <property type="entry name" value="PPM-type-like_dom_sf"/>
</dbReference>
<evidence type="ECO:0000313" key="1">
    <source>
        <dbReference type="EMBL" id="ROR72872.1"/>
    </source>
</evidence>
<name>A0A3N2BCD6_9MICO</name>
<proteinExistence type="predicted"/>
<dbReference type="EMBL" id="RKHK01000001">
    <property type="protein sequence ID" value="ROR72872.1"/>
    <property type="molecule type" value="Genomic_DNA"/>
</dbReference>
<dbReference type="Gene3D" id="3.60.40.10">
    <property type="entry name" value="PPM-type phosphatase domain"/>
    <property type="match status" value="1"/>
</dbReference>
<comment type="caution">
    <text evidence="1">The sequence shown here is derived from an EMBL/GenBank/DDBJ whole genome shotgun (WGS) entry which is preliminary data.</text>
</comment>
<protein>
    <recommendedName>
        <fullName evidence="3">Protein phosphatase 2C-like protein</fullName>
    </recommendedName>
</protein>
<sequence>MNQARSWNQDLSFAGRRTTVEGVNLPAAKDQDRYGVATDCVVVTDGVTPLDPAGGPAVQRFAADVVATVLAGNDRELPGLLRAAVAQNPGGAPGAAPACTLGVARAVRAAAGTRIELASLADTAVYVRRRDGSLLTCLDDRVSGAEARTTGIFYRALLDGASPEQARRAVATGSGGRRAQRNTPGSYWVLADEPAAADEPVVVHVDPADVETMLVCSDGFSRAWELLGVLAGPEDALEAGRTLAEVTDQIRTAELWRSRSPWPLFGGPDDITALRLQF</sequence>
<keyword evidence="2" id="KW-1185">Reference proteome</keyword>
<dbReference type="Proteomes" id="UP000280668">
    <property type="component" value="Unassembled WGS sequence"/>
</dbReference>
<dbReference type="OrthoDB" id="3190646at2"/>
<evidence type="ECO:0008006" key="3">
    <source>
        <dbReference type="Google" id="ProtNLM"/>
    </source>
</evidence>